<keyword evidence="2 4" id="KW-0863">Zinc-finger</keyword>
<evidence type="ECO:0000256" key="4">
    <source>
        <dbReference type="PROSITE-ProRule" id="PRU00134"/>
    </source>
</evidence>
<dbReference type="Pfam" id="PF01753">
    <property type="entry name" value="zf-MYND"/>
    <property type="match status" value="1"/>
</dbReference>
<dbReference type="AlphaFoldDB" id="D8QHC1"/>
<evidence type="ECO:0000313" key="6">
    <source>
        <dbReference type="EMBL" id="EFI92645.1"/>
    </source>
</evidence>
<dbReference type="VEuPathDB" id="FungiDB:SCHCODRAFT_0252504"/>
<organism evidence="7">
    <name type="scientific">Schizophyllum commune (strain H4-8 / FGSC 9210)</name>
    <name type="common">Split gill fungus</name>
    <dbReference type="NCBI Taxonomy" id="578458"/>
    <lineage>
        <taxon>Eukaryota</taxon>
        <taxon>Fungi</taxon>
        <taxon>Dikarya</taxon>
        <taxon>Basidiomycota</taxon>
        <taxon>Agaricomycotina</taxon>
        <taxon>Agaricomycetes</taxon>
        <taxon>Agaricomycetidae</taxon>
        <taxon>Agaricales</taxon>
        <taxon>Schizophyllaceae</taxon>
        <taxon>Schizophyllum</taxon>
    </lineage>
</organism>
<evidence type="ECO:0000256" key="2">
    <source>
        <dbReference type="ARBA" id="ARBA00022771"/>
    </source>
</evidence>
<dbReference type="HOGENOM" id="CLU_1741629_0_0_1"/>
<dbReference type="RefSeq" id="XP_003027548.1">
    <property type="nucleotide sequence ID" value="XM_003027502.1"/>
</dbReference>
<dbReference type="Proteomes" id="UP000007431">
    <property type="component" value="Unassembled WGS sequence"/>
</dbReference>
<sequence>MCGCATVHYCSSACQRADWLARHRSSCTNAANRARMYKKLRADEIADEFPRPTYLEFHFIKCIAVDEVTRFLETENSVDGVTFLVEFEEQTDGRVHISTNPGVNRAKPGKTHLYARVSWAGSMGADIELASFDSIDKLKESAGSREIDGS</sequence>
<dbReference type="PROSITE" id="PS50865">
    <property type="entry name" value="ZF_MYND_2"/>
    <property type="match status" value="1"/>
</dbReference>
<proteinExistence type="predicted"/>
<dbReference type="KEGG" id="scm:SCHCO_0252504"/>
<protein>
    <recommendedName>
        <fullName evidence="5">MYND-type domain-containing protein</fullName>
    </recommendedName>
</protein>
<feature type="domain" description="MYND-type" evidence="5">
    <location>
        <begin position="1"/>
        <end position="27"/>
    </location>
</feature>
<dbReference type="GeneID" id="9597320"/>
<gene>
    <name evidence="6" type="ORF">SCHCODRAFT_252504</name>
</gene>
<name>D8QHC1_SCHCM</name>
<dbReference type="Gene3D" id="6.10.140.2220">
    <property type="match status" value="1"/>
</dbReference>
<reference evidence="6 7" key="1">
    <citation type="journal article" date="2010" name="Nat. Biotechnol.">
        <title>Genome sequence of the model mushroom Schizophyllum commune.</title>
        <authorList>
            <person name="Ohm R.A."/>
            <person name="de Jong J.F."/>
            <person name="Lugones L.G."/>
            <person name="Aerts A."/>
            <person name="Kothe E."/>
            <person name="Stajich J.E."/>
            <person name="de Vries R.P."/>
            <person name="Record E."/>
            <person name="Levasseur A."/>
            <person name="Baker S.E."/>
            <person name="Bartholomew K.A."/>
            <person name="Coutinho P.M."/>
            <person name="Erdmann S."/>
            <person name="Fowler T.J."/>
            <person name="Gathman A.C."/>
            <person name="Lombard V."/>
            <person name="Henrissat B."/>
            <person name="Knabe N."/>
            <person name="Kuees U."/>
            <person name="Lilly W.W."/>
            <person name="Lindquist E."/>
            <person name="Lucas S."/>
            <person name="Magnuson J.K."/>
            <person name="Piumi F."/>
            <person name="Raudaskoski M."/>
            <person name="Salamov A."/>
            <person name="Schmutz J."/>
            <person name="Schwarze F.W.M.R."/>
            <person name="vanKuyk P.A."/>
            <person name="Horton J.S."/>
            <person name="Grigoriev I.V."/>
            <person name="Woesten H.A.B."/>
        </authorList>
    </citation>
    <scope>NUCLEOTIDE SEQUENCE [LARGE SCALE GENOMIC DNA]</scope>
    <source>
        <strain evidence="7">H4-8 / FGSC 9210</strain>
    </source>
</reference>
<keyword evidence="7" id="KW-1185">Reference proteome</keyword>
<keyword evidence="3" id="KW-0862">Zinc</keyword>
<evidence type="ECO:0000256" key="3">
    <source>
        <dbReference type="ARBA" id="ARBA00022833"/>
    </source>
</evidence>
<dbReference type="GO" id="GO:0008270">
    <property type="term" value="F:zinc ion binding"/>
    <property type="evidence" value="ECO:0007669"/>
    <property type="project" value="UniProtKB-KW"/>
</dbReference>
<evidence type="ECO:0000259" key="5">
    <source>
        <dbReference type="PROSITE" id="PS50865"/>
    </source>
</evidence>
<dbReference type="InterPro" id="IPR002893">
    <property type="entry name" value="Znf_MYND"/>
</dbReference>
<evidence type="ECO:0000256" key="1">
    <source>
        <dbReference type="ARBA" id="ARBA00022723"/>
    </source>
</evidence>
<evidence type="ECO:0000313" key="7">
    <source>
        <dbReference type="Proteomes" id="UP000007431"/>
    </source>
</evidence>
<dbReference type="EMBL" id="GL377312">
    <property type="protein sequence ID" value="EFI92645.1"/>
    <property type="molecule type" value="Genomic_DNA"/>
</dbReference>
<dbReference type="SUPFAM" id="SSF144232">
    <property type="entry name" value="HIT/MYND zinc finger-like"/>
    <property type="match status" value="1"/>
</dbReference>
<accession>D8QHC1</accession>
<keyword evidence="1" id="KW-0479">Metal-binding</keyword>
<dbReference type="OrthoDB" id="3070803at2759"/>
<dbReference type="InParanoid" id="D8QHC1"/>